<feature type="region of interest" description="Disordered" evidence="7">
    <location>
        <begin position="144"/>
        <end position="166"/>
    </location>
</feature>
<dbReference type="PANTHER" id="PTHR47577">
    <property type="entry name" value="THAP DOMAIN-CONTAINING PROTEIN 6"/>
    <property type="match status" value="1"/>
</dbReference>
<dbReference type="Pfam" id="PF05485">
    <property type="entry name" value="THAP"/>
    <property type="match status" value="1"/>
</dbReference>
<feature type="coiled-coil region" evidence="6">
    <location>
        <begin position="198"/>
        <end position="253"/>
    </location>
</feature>
<dbReference type="InterPro" id="IPR038441">
    <property type="entry name" value="THAP_Znf_sf"/>
</dbReference>
<organism evidence="9 10">
    <name type="scientific">Merluccius polli</name>
    <name type="common">Benguela hake</name>
    <name type="synonym">Merluccius cadenati</name>
    <dbReference type="NCBI Taxonomy" id="89951"/>
    <lineage>
        <taxon>Eukaryota</taxon>
        <taxon>Metazoa</taxon>
        <taxon>Chordata</taxon>
        <taxon>Craniata</taxon>
        <taxon>Vertebrata</taxon>
        <taxon>Euteleostomi</taxon>
        <taxon>Actinopterygii</taxon>
        <taxon>Neopterygii</taxon>
        <taxon>Teleostei</taxon>
        <taxon>Neoteleostei</taxon>
        <taxon>Acanthomorphata</taxon>
        <taxon>Zeiogadaria</taxon>
        <taxon>Gadariae</taxon>
        <taxon>Gadiformes</taxon>
        <taxon>Gadoidei</taxon>
        <taxon>Merlucciidae</taxon>
        <taxon>Merluccius</taxon>
    </lineage>
</organism>
<evidence type="ECO:0000313" key="9">
    <source>
        <dbReference type="EMBL" id="KAK0151493.1"/>
    </source>
</evidence>
<sequence>MKMPDFCAAYGCANRRCLEARTHGITFHRFPKNGERRRKWEVALRRDGFAASDTSLLCSEHFRSEDFDRTGQTRVSAGIIKMNLLPFTTFFTTTKIFFTTNTTRPGGWGLGSIELSGLKMVLCQQFSTSQLIFKGYSAATRSTATSGRAQDNLPNPMDLMPDGSSEERRLRLKGQRKRQATDHLYGLPASPKAIKAKLSEASARVRILEREKSNALRREKRAKNNMQALLEELKEKNLINEELKDKLECYSDLPVHLLSRQGVEYTKAQRDFTLTLHLHGPKAYLYLRETLDIHLPHPSSLQRWLSSLDARPGLNKLMLDMLERRRQEDEGKYGCVTLMLDAMSIKSHVQHDPQTQTMSGYVDMGDRLNETDIASEALVFMVVGLQGYWKAPIAYYLTKSLTPETQRVLVEHALEELHHRQIRVVCMTMDGHASNVSMCTQLGCKLKADPCEPLKTHFPHPITHDKVFVMMDACHMLKLTRNIFLSVLGFVINIDTLMSMVPVLLEGQRYVLTYRFSQDHLELLFNSIRASGGWNNNPNARQFKYVFRKLMARCGVVSRRGNVTAQDDTESLTATIDTSTSLSAVDVFSAAGGEDLPSPFADIPALVHDHSYLPVRFNGLVDNALVYISGFVVRRALKKLSCDVCRASLVTDAASAIKDQSYHLLSLKNNGGLVIPSEGTVRVVRAAEWVIRQASASCRQSRPIKLLEIMYIVRKRIGSEDVFELGEHISDTQYGIDSHHHMLLALVVSLFFKLRLHHIAKMTTLSLQRNNMRQKLNKTVLFKGH</sequence>
<protein>
    <submittedName>
        <fullName evidence="9">DNA transposase THAP9</fullName>
    </submittedName>
</protein>
<evidence type="ECO:0000256" key="6">
    <source>
        <dbReference type="SAM" id="Coils"/>
    </source>
</evidence>
<dbReference type="SUPFAM" id="SSF57716">
    <property type="entry name" value="Glucocorticoid receptor-like (DNA-binding domain)"/>
    <property type="match status" value="1"/>
</dbReference>
<evidence type="ECO:0000256" key="7">
    <source>
        <dbReference type="SAM" id="MobiDB-lite"/>
    </source>
</evidence>
<feature type="domain" description="THAP-type" evidence="8">
    <location>
        <begin position="3"/>
        <end position="89"/>
    </location>
</feature>
<dbReference type="GO" id="GO:0003677">
    <property type="term" value="F:DNA binding"/>
    <property type="evidence" value="ECO:0007669"/>
    <property type="project" value="UniProtKB-UniRule"/>
</dbReference>
<dbReference type="SMART" id="SM00980">
    <property type="entry name" value="THAP"/>
    <property type="match status" value="1"/>
</dbReference>
<accession>A0AA47N324</accession>
<reference evidence="9" key="1">
    <citation type="journal article" date="2023" name="Front. Mar. Sci.">
        <title>A new Merluccius polli reference genome to investigate the effects of global change in West African waters.</title>
        <authorList>
            <person name="Mateo J.L."/>
            <person name="Blanco-Fernandez C."/>
            <person name="Garcia-Vazquez E."/>
            <person name="Machado-Schiaffino G."/>
        </authorList>
    </citation>
    <scope>NUCLEOTIDE SEQUENCE</scope>
    <source>
        <strain evidence="9">C29</strain>
        <tissue evidence="9">Fin</tissue>
    </source>
</reference>
<dbReference type="EMBL" id="JAOPHQ010001214">
    <property type="protein sequence ID" value="KAK0151493.1"/>
    <property type="molecule type" value="Genomic_DNA"/>
</dbReference>
<dbReference type="SMART" id="SM00692">
    <property type="entry name" value="DM3"/>
    <property type="match status" value="1"/>
</dbReference>
<keyword evidence="10" id="KW-1185">Reference proteome</keyword>
<proteinExistence type="predicted"/>
<dbReference type="InterPro" id="IPR048367">
    <property type="entry name" value="TNP-like_RNaseH_C"/>
</dbReference>
<evidence type="ECO:0000313" key="10">
    <source>
        <dbReference type="Proteomes" id="UP001174136"/>
    </source>
</evidence>
<evidence type="ECO:0000256" key="4">
    <source>
        <dbReference type="ARBA" id="ARBA00023125"/>
    </source>
</evidence>
<dbReference type="GO" id="GO:0008270">
    <property type="term" value="F:zinc ion binding"/>
    <property type="evidence" value="ECO:0007669"/>
    <property type="project" value="UniProtKB-KW"/>
</dbReference>
<dbReference type="InterPro" id="IPR048365">
    <property type="entry name" value="TNP-like_RNaseH_N"/>
</dbReference>
<dbReference type="Gene3D" id="6.20.210.20">
    <property type="entry name" value="THAP domain"/>
    <property type="match status" value="1"/>
</dbReference>
<keyword evidence="6" id="KW-0175">Coiled coil</keyword>
<dbReference type="InterPro" id="IPR021896">
    <property type="entry name" value="THAP9-like_HTH"/>
</dbReference>
<dbReference type="PROSITE" id="PS50950">
    <property type="entry name" value="ZF_THAP"/>
    <property type="match status" value="1"/>
</dbReference>
<dbReference type="Pfam" id="PF12017">
    <property type="entry name" value="Tnp_P_element"/>
    <property type="match status" value="1"/>
</dbReference>
<dbReference type="Pfam" id="PF21787">
    <property type="entry name" value="TNP-like_RNaseH_N"/>
    <property type="match status" value="1"/>
</dbReference>
<comment type="caution">
    <text evidence="9">The sequence shown here is derived from an EMBL/GenBank/DDBJ whole genome shotgun (WGS) entry which is preliminary data.</text>
</comment>
<dbReference type="AlphaFoldDB" id="A0AA47N324"/>
<dbReference type="InterPro" id="IPR006612">
    <property type="entry name" value="THAP_Znf"/>
</dbReference>
<evidence type="ECO:0000259" key="8">
    <source>
        <dbReference type="PROSITE" id="PS50950"/>
    </source>
</evidence>
<gene>
    <name evidence="9" type="primary">THAP9_14</name>
    <name evidence="9" type="ORF">N1851_007209</name>
</gene>
<name>A0AA47N324_MERPO</name>
<evidence type="ECO:0000256" key="1">
    <source>
        <dbReference type="ARBA" id="ARBA00022723"/>
    </source>
</evidence>
<evidence type="ECO:0000256" key="5">
    <source>
        <dbReference type="PROSITE-ProRule" id="PRU00309"/>
    </source>
</evidence>
<dbReference type="Pfam" id="PF21789">
    <property type="entry name" value="TNP-like_RNaseH_C"/>
    <property type="match status" value="1"/>
</dbReference>
<keyword evidence="2 5" id="KW-0863">Zinc-finger</keyword>
<keyword evidence="4 5" id="KW-0238">DNA-binding</keyword>
<dbReference type="PANTHER" id="PTHR47577:SF2">
    <property type="entry name" value="THAP DOMAIN CONTAINING 9"/>
    <property type="match status" value="1"/>
</dbReference>
<dbReference type="Proteomes" id="UP001174136">
    <property type="component" value="Unassembled WGS sequence"/>
</dbReference>
<keyword evidence="3" id="KW-0862">Zinc</keyword>
<evidence type="ECO:0000256" key="2">
    <source>
        <dbReference type="ARBA" id="ARBA00022771"/>
    </source>
</evidence>
<evidence type="ECO:0000256" key="3">
    <source>
        <dbReference type="ARBA" id="ARBA00022833"/>
    </source>
</evidence>
<keyword evidence="1" id="KW-0479">Metal-binding</keyword>